<protein>
    <recommendedName>
        <fullName evidence="4">Major paralogous domain-containing protein</fullName>
    </recommendedName>
</protein>
<reference evidence="3" key="1">
    <citation type="submission" date="2016-11" db="EMBL/GenBank/DDBJ databases">
        <authorList>
            <person name="Varghese N."/>
            <person name="Submissions S."/>
        </authorList>
    </citation>
    <scope>NUCLEOTIDE SEQUENCE [LARGE SCALE GENOMIC DNA]</scope>
    <source>
        <strain evidence="3">UWOS</strain>
    </source>
</reference>
<evidence type="ECO:0008006" key="4">
    <source>
        <dbReference type="Google" id="ProtNLM"/>
    </source>
</evidence>
<dbReference type="Proteomes" id="UP000184275">
    <property type="component" value="Unassembled WGS sequence"/>
</dbReference>
<name>A0A1M6VL88_9BACT</name>
<dbReference type="AlphaFoldDB" id="A0A1M6VL88"/>
<evidence type="ECO:0000313" key="2">
    <source>
        <dbReference type="EMBL" id="SHK82121.1"/>
    </source>
</evidence>
<feature type="signal peptide" evidence="1">
    <location>
        <begin position="1"/>
        <end position="16"/>
    </location>
</feature>
<accession>A0A1M6VL88</accession>
<dbReference type="EMBL" id="FRAW01000019">
    <property type="protein sequence ID" value="SHK82121.1"/>
    <property type="molecule type" value="Genomic_DNA"/>
</dbReference>
<evidence type="ECO:0000256" key="1">
    <source>
        <dbReference type="SAM" id="SignalP"/>
    </source>
</evidence>
<keyword evidence="3" id="KW-1185">Reference proteome</keyword>
<gene>
    <name evidence="2" type="ORF">SAMN05720469_11916</name>
</gene>
<keyword evidence="1" id="KW-0732">Signal</keyword>
<proteinExistence type="predicted"/>
<sequence length="111" mass="12653">MKARLLFALFSATAFAETDYDDAVKSFNNYPSKITEEVQWNVPYDETYLPYNVCENVGLHLTDWSPFDKTVCEIALLVSEGNVIFGKAPSVEECKAYDAPSLLNLQYVWRI</sequence>
<feature type="chain" id="PRO_5012387180" description="Major paralogous domain-containing protein" evidence="1">
    <location>
        <begin position="17"/>
        <end position="111"/>
    </location>
</feature>
<evidence type="ECO:0000313" key="3">
    <source>
        <dbReference type="Proteomes" id="UP000184275"/>
    </source>
</evidence>
<dbReference type="RefSeq" id="WP_073304810.1">
    <property type="nucleotide sequence ID" value="NZ_FRAW01000019.1"/>
</dbReference>
<organism evidence="2 3">
    <name type="scientific">Fibrobacter intestinalis</name>
    <dbReference type="NCBI Taxonomy" id="28122"/>
    <lineage>
        <taxon>Bacteria</taxon>
        <taxon>Pseudomonadati</taxon>
        <taxon>Fibrobacterota</taxon>
        <taxon>Fibrobacteria</taxon>
        <taxon>Fibrobacterales</taxon>
        <taxon>Fibrobacteraceae</taxon>
        <taxon>Fibrobacter</taxon>
    </lineage>
</organism>